<dbReference type="InterPro" id="IPR027477">
    <property type="entry name" value="Succ_DH/fumarate_Rdtase_cat_sf"/>
</dbReference>
<dbReference type="GO" id="GO:0005506">
    <property type="term" value="F:iron ion binding"/>
    <property type="evidence" value="ECO:0007669"/>
    <property type="project" value="InterPro"/>
</dbReference>
<keyword evidence="7 19" id="KW-0285">Flavoprotein</keyword>
<evidence type="ECO:0000256" key="15">
    <source>
        <dbReference type="ARBA" id="ARBA00049220"/>
    </source>
</evidence>
<feature type="binding site" evidence="18">
    <location>
        <position position="767"/>
    </location>
    <ligand>
        <name>substrate</name>
    </ligand>
</feature>
<evidence type="ECO:0000256" key="8">
    <source>
        <dbReference type="ARBA" id="ARBA00022792"/>
    </source>
</evidence>
<keyword evidence="9 19" id="KW-0274">FAD</keyword>
<dbReference type="SUPFAM" id="SSF51905">
    <property type="entry name" value="FAD/NAD(P)-binding domain"/>
    <property type="match status" value="1"/>
</dbReference>
<sequence>MGWPFLGETIGYLRPYSATTIGDFMQDHISRYGKIYKSNLFGEPTIVSADAGLNRYILQNEGKLFECNYPRSIGGILGKWSMLVQVGQMHRDMRMISLNFLSHARLRNQLLSEVEKHTLLVLASWKRDSVVSAQDEAKKFTFNFMAEHIMSLQPGNPETEQLKKEYITFMKGVVSAPLNFPGTAYRRALQSRSTILGFIERKMEERLKETKGNENDLLGWVLKNSNLSKEQILDLLLSLLFAGHETSSVAIALSIYFLESCPDAVQQLTEEHLEISRAKKQSGETELNWDDYKKMEFTQCVINETLRLGNVVRFLHRKAVKDVRYKGYDIPCGWKVLPVISAVHLDPSLFDRPHNFDPWRWQNVGGSSYTVVDHTYDAVVVGAGGAGLRAAIGLSEHGFNTACITKLFPTRSHTVAAQGGINAALGNMTEDDWRWHMYDTVKGSDWLGDQDAIQYMCREAPKAVIELENYGLPFSRTEDGKIYQRAFGGQSLDFGKGGQAYRCACAADRTGHALLHTLYGQAMKHNTQFFVEYFALDLLMNSDGSCQGVIALNMEDGTLHRFRSANTILATGGYGRAYFSATSAHTCTGDGNAMVARAGLPLEDLEFVQFHPTGIYGAGCLITEGSRGEGGILRNSEGERFMERYAPTAKDLASRDVVSRSMTMEIREGRGVGPLKDHIYLHLNHLPPEVLKERLPGISETAAIFAGVDVTKEPIPVLPTVHYNMGGIPTNYHGEVVTIKGDDPDSVVPGLMAAGEAACASVHGANRLGANSLLDIVVFGRACANRVAEIQRPGETQKPLEKDAGERTIAWLDKIRNSNGSLPTSKIRLNMQRVMQNNAAVFRTQETLEEGCQLIDKTWESFHDIQLKDRSLIWNSDLIESIELENLLINACITMHSAEARKESRGAHAREDFTTRDDENWMKHTLGYWENEKVRLDYRPVHMNTLDDEIETFPPKARVY</sequence>
<dbReference type="Gene3D" id="4.10.80.40">
    <property type="entry name" value="succinate dehydrogenase protein domain"/>
    <property type="match status" value="1"/>
</dbReference>
<feature type="modified residue" description="Tele-8alpha-FAD histidine" evidence="20">
    <location>
        <position position="413"/>
    </location>
</feature>
<comment type="function">
    <text evidence="16 21">Flavoprotein (FP) subunit of succinate dehydrogenase (SDH) that is involved in complex II of the mitochondrial electron transport chain and is responsible for transferring electrons from succinate to ubiquinone (coenzyme Q).</text>
</comment>
<dbReference type="Gene3D" id="3.50.50.60">
    <property type="entry name" value="FAD/NAD(P)-binding domain"/>
    <property type="match status" value="1"/>
</dbReference>
<evidence type="ECO:0000256" key="6">
    <source>
        <dbReference type="ARBA" id="ARBA00022532"/>
    </source>
</evidence>
<keyword evidence="10 21" id="KW-0809">Transit peptide</keyword>
<keyword evidence="12 21" id="KW-0560">Oxidoreductase</keyword>
<dbReference type="InterPro" id="IPR015939">
    <property type="entry name" value="Fum_Rdtase/Succ_DH_flav-like_C"/>
</dbReference>
<dbReference type="GO" id="GO:0050660">
    <property type="term" value="F:flavin adenine dinucleotide binding"/>
    <property type="evidence" value="ECO:0007669"/>
    <property type="project" value="InterPro"/>
</dbReference>
<feature type="binding site" evidence="18">
    <location>
        <position position="722"/>
    </location>
    <ligand>
        <name>substrate</name>
    </ligand>
</feature>
<dbReference type="InterPro" id="IPR036396">
    <property type="entry name" value="Cyt_P450_sf"/>
</dbReference>
<dbReference type="InterPro" id="IPR003952">
    <property type="entry name" value="FRD_SDH_FAD_BS"/>
</dbReference>
<dbReference type="UniPathway" id="UPA00223">
    <property type="reaction ID" value="UER01006"/>
</dbReference>
<evidence type="ECO:0000256" key="2">
    <source>
        <dbReference type="ARBA" id="ARBA00004788"/>
    </source>
</evidence>
<keyword evidence="25" id="KW-1185">Reference proteome</keyword>
<evidence type="ECO:0000313" key="25">
    <source>
        <dbReference type="Proteomes" id="UP000224567"/>
    </source>
</evidence>
<dbReference type="SUPFAM" id="SSF48264">
    <property type="entry name" value="Cytochrome P450"/>
    <property type="match status" value="1"/>
</dbReference>
<dbReference type="AlphaFoldDB" id="A0A2G2XGU4"/>
<dbReference type="EMBL" id="MLFT02000002">
    <property type="protein sequence ID" value="PHT56571.1"/>
    <property type="molecule type" value="Genomic_DNA"/>
</dbReference>
<comment type="subcellular location">
    <subcellularLocation>
        <location evidence="1 21">Mitochondrion inner membrane</location>
        <topology evidence="1 21">Peripheral membrane protein</topology>
        <orientation evidence="1 21">Matrix side</orientation>
    </subcellularLocation>
</comment>
<dbReference type="Pfam" id="PF02910">
    <property type="entry name" value="Succ_DH_flav_C"/>
    <property type="match status" value="1"/>
</dbReference>
<comment type="similarity">
    <text evidence="3 21">Belongs to the FAD-dependent oxidoreductase 2 family. FRD/SDH subfamily.</text>
</comment>
<evidence type="ECO:0000256" key="12">
    <source>
        <dbReference type="ARBA" id="ARBA00023002"/>
    </source>
</evidence>
<dbReference type="FunFam" id="1.20.58.100:FF:000001">
    <property type="entry name" value="Succinate dehydrogenase flavoprotein subunit (SdhA)"/>
    <property type="match status" value="1"/>
</dbReference>
<organism evidence="24 25">
    <name type="scientific">Capsicum baccatum</name>
    <name type="common">Peruvian pepper</name>
    <dbReference type="NCBI Taxonomy" id="33114"/>
    <lineage>
        <taxon>Eukaryota</taxon>
        <taxon>Viridiplantae</taxon>
        <taxon>Streptophyta</taxon>
        <taxon>Embryophyta</taxon>
        <taxon>Tracheophyta</taxon>
        <taxon>Spermatophyta</taxon>
        <taxon>Magnoliopsida</taxon>
        <taxon>eudicotyledons</taxon>
        <taxon>Gunneridae</taxon>
        <taxon>Pentapetalae</taxon>
        <taxon>asterids</taxon>
        <taxon>lamiids</taxon>
        <taxon>Solanales</taxon>
        <taxon>Solanaceae</taxon>
        <taxon>Solanoideae</taxon>
        <taxon>Capsiceae</taxon>
        <taxon>Capsicum</taxon>
    </lineage>
</organism>
<evidence type="ECO:0000256" key="14">
    <source>
        <dbReference type="ARBA" id="ARBA00023136"/>
    </source>
</evidence>
<evidence type="ECO:0000256" key="19">
    <source>
        <dbReference type="PIRSR" id="PIRSR611281-3"/>
    </source>
</evidence>
<dbReference type="GO" id="GO:0006099">
    <property type="term" value="P:tricarboxylic acid cycle"/>
    <property type="evidence" value="ECO:0007669"/>
    <property type="project" value="UniProtKB-UniPathway"/>
</dbReference>
<dbReference type="GO" id="GO:0006121">
    <property type="term" value="P:mitochondrial electron transport, succinate to ubiquinone"/>
    <property type="evidence" value="ECO:0007669"/>
    <property type="project" value="UniProtKB-ARBA"/>
</dbReference>
<dbReference type="GO" id="GO:0016705">
    <property type="term" value="F:oxidoreductase activity, acting on paired donors, with incorporation or reduction of molecular oxygen"/>
    <property type="evidence" value="ECO:0007669"/>
    <property type="project" value="InterPro"/>
</dbReference>
<evidence type="ECO:0000259" key="22">
    <source>
        <dbReference type="Pfam" id="PF00890"/>
    </source>
</evidence>
<dbReference type="FunFam" id="3.90.700.10:FF:000001">
    <property type="entry name" value="Mitochondrial succinate dehydrogenase flavoprotein subunit"/>
    <property type="match status" value="1"/>
</dbReference>
<dbReference type="SUPFAM" id="SSF46977">
    <property type="entry name" value="Succinate dehydrogenase/fumarate reductase flavoprotein C-terminal domain"/>
    <property type="match status" value="1"/>
</dbReference>
<dbReference type="InterPro" id="IPR036188">
    <property type="entry name" value="FAD/NAD-bd_sf"/>
</dbReference>
<evidence type="ECO:0000259" key="23">
    <source>
        <dbReference type="Pfam" id="PF02910"/>
    </source>
</evidence>
<comment type="caution">
    <text evidence="24">The sequence shown here is derived from an EMBL/GenBank/DDBJ whole genome shotgun (WGS) entry which is preliminary data.</text>
</comment>
<keyword evidence="14 21" id="KW-0472">Membrane</keyword>
<feature type="binding site" evidence="18">
    <location>
        <position position="623"/>
    </location>
    <ligand>
        <name>substrate</name>
    </ligand>
</feature>
<feature type="binding site" evidence="18">
    <location>
        <position position="611"/>
    </location>
    <ligand>
        <name>substrate</name>
    </ligand>
</feature>
<dbReference type="GO" id="GO:0009055">
    <property type="term" value="F:electron transfer activity"/>
    <property type="evidence" value="ECO:0007669"/>
    <property type="project" value="TreeGrafter"/>
</dbReference>
<feature type="domain" description="Fumarate reductase/succinate dehydrogenase flavoprotein-like C-terminal" evidence="23">
    <location>
        <begin position="828"/>
        <end position="960"/>
    </location>
</feature>
<dbReference type="OrthoDB" id="71672at2759"/>
<dbReference type="Proteomes" id="UP000224567">
    <property type="component" value="Unassembled WGS sequence"/>
</dbReference>
<dbReference type="EC" id="1.3.5.1" evidence="21"/>
<dbReference type="GO" id="GO:0020037">
    <property type="term" value="F:heme binding"/>
    <property type="evidence" value="ECO:0007669"/>
    <property type="project" value="InterPro"/>
</dbReference>
<comment type="pathway">
    <text evidence="2 21">Carbohydrate metabolism; tricarboxylic acid cycle; fumarate from succinate (eukaryal route): step 1/1.</text>
</comment>
<evidence type="ECO:0000256" key="7">
    <source>
        <dbReference type="ARBA" id="ARBA00022630"/>
    </source>
</evidence>
<evidence type="ECO:0000313" key="24">
    <source>
        <dbReference type="EMBL" id="PHT56571.1"/>
    </source>
</evidence>
<feature type="binding site" evidence="19">
    <location>
        <begin position="405"/>
        <end position="420"/>
    </location>
    <ligand>
        <name>FAD</name>
        <dbReference type="ChEBI" id="CHEBI:57692"/>
    </ligand>
</feature>
<gene>
    <name evidence="24" type="ORF">CQW23_05057</name>
</gene>
<feature type="binding site" evidence="19">
    <location>
        <position position="590"/>
    </location>
    <ligand>
        <name>FAD</name>
        <dbReference type="ChEBI" id="CHEBI:57692"/>
    </ligand>
</feature>
<dbReference type="SUPFAM" id="SSF56425">
    <property type="entry name" value="Succinate dehydrogenase/fumarate reductase flavoprotein, catalytic domain"/>
    <property type="match status" value="1"/>
</dbReference>
<dbReference type="InterPro" id="IPR002401">
    <property type="entry name" value="Cyt_P450_E_grp-I"/>
</dbReference>
<proteinExistence type="inferred from homology"/>
<evidence type="ECO:0000256" key="4">
    <source>
        <dbReference type="ARBA" id="ARBA00011313"/>
    </source>
</evidence>
<dbReference type="InterPro" id="IPR014006">
    <property type="entry name" value="Succ_Dhase_FrdA_Gneg"/>
</dbReference>
<evidence type="ECO:0000256" key="9">
    <source>
        <dbReference type="ARBA" id="ARBA00022827"/>
    </source>
</evidence>
<dbReference type="InterPro" id="IPR001128">
    <property type="entry name" value="Cyt_P450"/>
</dbReference>
<dbReference type="FunFam" id="3.50.50.60:FF:000405">
    <property type="entry name" value="Succinate dehydrogenase [ubiquinone] flavoprotein subunit, mitochondrial"/>
    <property type="match status" value="1"/>
</dbReference>
<dbReference type="NCBIfam" id="TIGR01812">
    <property type="entry name" value="sdhA_frdA_Gneg"/>
    <property type="match status" value="1"/>
</dbReference>
<keyword evidence="5 21" id="KW-0813">Transport</keyword>
<keyword evidence="6 21" id="KW-0816">Tricarboxylic acid cycle</keyword>
<evidence type="ECO:0000256" key="17">
    <source>
        <dbReference type="PIRSR" id="PIRSR611281-1"/>
    </source>
</evidence>
<dbReference type="STRING" id="33114.A0A2G2XGU4"/>
<dbReference type="Pfam" id="PF00067">
    <property type="entry name" value="p450"/>
    <property type="match status" value="1"/>
</dbReference>
<evidence type="ECO:0000256" key="3">
    <source>
        <dbReference type="ARBA" id="ARBA00008040"/>
    </source>
</evidence>
<evidence type="ECO:0000256" key="20">
    <source>
        <dbReference type="PIRSR" id="PIRSR611281-4"/>
    </source>
</evidence>
<dbReference type="GO" id="GO:0008177">
    <property type="term" value="F:succinate dehydrogenase (quinone) activity"/>
    <property type="evidence" value="ECO:0007669"/>
    <property type="project" value="UniProtKB-EC"/>
</dbReference>
<evidence type="ECO:0000256" key="11">
    <source>
        <dbReference type="ARBA" id="ARBA00022982"/>
    </source>
</evidence>
<accession>A0A2G2XGU4</accession>
<dbReference type="InterPro" id="IPR030664">
    <property type="entry name" value="SdhA/FrdA/AprA"/>
</dbReference>
<name>A0A2G2XGU4_CAPBA</name>
<dbReference type="PANTHER" id="PTHR11632:SF51">
    <property type="entry name" value="SUCCINATE DEHYDROGENASE [UBIQUINONE] FLAVOPROTEIN SUBUNIT, MITOCHONDRIAL"/>
    <property type="match status" value="1"/>
</dbReference>
<keyword evidence="8" id="KW-0999">Mitochondrion inner membrane</keyword>
<dbReference type="PROSITE" id="PS00504">
    <property type="entry name" value="FRD_SDH_FAD_BINDING"/>
    <property type="match status" value="1"/>
</dbReference>
<dbReference type="Gene3D" id="1.20.58.100">
    <property type="entry name" value="Fumarate reductase/succinate dehydrogenase flavoprotein-like, C-terminal domain"/>
    <property type="match status" value="1"/>
</dbReference>
<feature type="binding site" evidence="19">
    <location>
        <begin position="772"/>
        <end position="773"/>
    </location>
    <ligand>
        <name>FAD</name>
        <dbReference type="ChEBI" id="CHEBI:57692"/>
    </ligand>
</feature>
<dbReference type="FunFam" id="4.10.80.40:FF:000002">
    <property type="entry name" value="Succinate dehydrogenase [ubiquinone] flavoprotein subunit, mitochondrial"/>
    <property type="match status" value="1"/>
</dbReference>
<dbReference type="InterPro" id="IPR037099">
    <property type="entry name" value="Fum_R/Succ_DH_flav-like_C_sf"/>
</dbReference>
<dbReference type="Gene3D" id="1.10.630.10">
    <property type="entry name" value="Cytochrome P450"/>
    <property type="match status" value="1"/>
</dbReference>
<evidence type="ECO:0000256" key="18">
    <source>
        <dbReference type="PIRSR" id="PIRSR611281-2"/>
    </source>
</evidence>
<feature type="domain" description="FAD-dependent oxidoreductase 2 FAD-binding" evidence="22">
    <location>
        <begin position="377"/>
        <end position="773"/>
    </location>
</feature>
<reference evidence="24 25" key="1">
    <citation type="journal article" date="2017" name="Genome Biol.">
        <title>New reference genome sequences of hot pepper reveal the massive evolution of plant disease-resistance genes by retroduplication.</title>
        <authorList>
            <person name="Kim S."/>
            <person name="Park J."/>
            <person name="Yeom S.I."/>
            <person name="Kim Y.M."/>
            <person name="Seo E."/>
            <person name="Kim K.T."/>
            <person name="Kim M.S."/>
            <person name="Lee J.M."/>
            <person name="Cheong K."/>
            <person name="Shin H.S."/>
            <person name="Kim S.B."/>
            <person name="Han K."/>
            <person name="Lee J."/>
            <person name="Park M."/>
            <person name="Lee H.A."/>
            <person name="Lee H.Y."/>
            <person name="Lee Y."/>
            <person name="Oh S."/>
            <person name="Lee J.H."/>
            <person name="Choi E."/>
            <person name="Choi E."/>
            <person name="Lee S.E."/>
            <person name="Jeon J."/>
            <person name="Kim H."/>
            <person name="Choi G."/>
            <person name="Song H."/>
            <person name="Lee J."/>
            <person name="Lee S.C."/>
            <person name="Kwon J.K."/>
            <person name="Lee H.Y."/>
            <person name="Koo N."/>
            <person name="Hong Y."/>
            <person name="Kim R.W."/>
            <person name="Kang W.H."/>
            <person name="Huh J.H."/>
            <person name="Kang B.C."/>
            <person name="Yang T.J."/>
            <person name="Lee Y.H."/>
            <person name="Bennetzen J.L."/>
            <person name="Choi D."/>
        </authorList>
    </citation>
    <scope>NUCLEOTIDE SEQUENCE [LARGE SCALE GENOMIC DNA]</scope>
    <source>
        <strain evidence="25">cv. PBC81</strain>
    </source>
</reference>
<feature type="active site" description="Proton acceptor" evidence="17">
    <location>
        <position position="655"/>
    </location>
</feature>
<keyword evidence="11 21" id="KW-0249">Electron transport</keyword>
<evidence type="ECO:0000256" key="16">
    <source>
        <dbReference type="ARBA" id="ARBA00059077"/>
    </source>
</evidence>
<dbReference type="FunFam" id="3.50.50.60:FF:000482">
    <property type="entry name" value="Succinate dehydrogenase complex, subunit A, flavoprotein (Fp)"/>
    <property type="match status" value="1"/>
</dbReference>
<dbReference type="GO" id="GO:0005743">
    <property type="term" value="C:mitochondrial inner membrane"/>
    <property type="evidence" value="ECO:0007669"/>
    <property type="project" value="UniProtKB-SubCell"/>
</dbReference>
<dbReference type="PANTHER" id="PTHR11632">
    <property type="entry name" value="SUCCINATE DEHYDROGENASE 2 FLAVOPROTEIN SUBUNIT"/>
    <property type="match status" value="1"/>
</dbReference>
<dbReference type="GO" id="GO:0045273">
    <property type="term" value="C:respiratory chain complex II (succinate dehydrogenase)"/>
    <property type="evidence" value="ECO:0007669"/>
    <property type="project" value="UniProtKB-ARBA"/>
</dbReference>
<evidence type="ECO:0000256" key="13">
    <source>
        <dbReference type="ARBA" id="ARBA00023128"/>
    </source>
</evidence>
<reference evidence="25" key="2">
    <citation type="journal article" date="2017" name="J. Anim. Genet.">
        <title>Multiple reference genome sequences of hot pepper reveal the massive evolution of plant disease resistance genes by retroduplication.</title>
        <authorList>
            <person name="Kim S."/>
            <person name="Park J."/>
            <person name="Yeom S.-I."/>
            <person name="Kim Y.-M."/>
            <person name="Seo E."/>
            <person name="Kim K.-T."/>
            <person name="Kim M.-S."/>
            <person name="Lee J.M."/>
            <person name="Cheong K."/>
            <person name="Shin H.-S."/>
            <person name="Kim S.-B."/>
            <person name="Han K."/>
            <person name="Lee J."/>
            <person name="Park M."/>
            <person name="Lee H.-A."/>
            <person name="Lee H.-Y."/>
            <person name="Lee Y."/>
            <person name="Oh S."/>
            <person name="Lee J.H."/>
            <person name="Choi E."/>
            <person name="Choi E."/>
            <person name="Lee S.E."/>
            <person name="Jeon J."/>
            <person name="Kim H."/>
            <person name="Choi G."/>
            <person name="Song H."/>
            <person name="Lee J."/>
            <person name="Lee S.-C."/>
            <person name="Kwon J.-K."/>
            <person name="Lee H.-Y."/>
            <person name="Koo N."/>
            <person name="Hong Y."/>
            <person name="Kim R.W."/>
            <person name="Kang W.-H."/>
            <person name="Huh J.H."/>
            <person name="Kang B.-C."/>
            <person name="Yang T.-J."/>
            <person name="Lee Y.-H."/>
            <person name="Bennetzen J.L."/>
            <person name="Choi D."/>
        </authorList>
    </citation>
    <scope>NUCLEOTIDE SEQUENCE [LARGE SCALE GENOMIC DNA]</scope>
    <source>
        <strain evidence="25">cv. PBC81</strain>
    </source>
</reference>
<dbReference type="PRINTS" id="PR00463">
    <property type="entry name" value="EP450I"/>
</dbReference>
<dbReference type="CDD" id="cd11043">
    <property type="entry name" value="CYP90-like"/>
    <property type="match status" value="1"/>
</dbReference>
<evidence type="ECO:0000256" key="1">
    <source>
        <dbReference type="ARBA" id="ARBA00004443"/>
    </source>
</evidence>
<dbReference type="GO" id="GO:0004497">
    <property type="term" value="F:monooxygenase activity"/>
    <property type="evidence" value="ECO:0007669"/>
    <property type="project" value="InterPro"/>
</dbReference>
<dbReference type="InterPro" id="IPR011281">
    <property type="entry name" value="Succ_DH_flav_su_fwd"/>
</dbReference>
<comment type="subunit">
    <text evidence="4">Component of complex II composed of eight subunits in plants: four classical SDH subunits SDH1, SDH2, SDH3 and SDH4 (a flavoprotein (FP), an iron-sulfur protein (IP), and a cytochrome b composed of a large and a small subunit.), as well as four subunits unknown in mitochondria from bacteria and heterotrophic eukaryotes.</text>
</comment>
<dbReference type="Pfam" id="PF00890">
    <property type="entry name" value="FAD_binding_2"/>
    <property type="match status" value="1"/>
</dbReference>
<comment type="cofactor">
    <cofactor evidence="19">
        <name>FAD</name>
        <dbReference type="ChEBI" id="CHEBI:57692"/>
    </cofactor>
    <text evidence="19">Flavinylated by SdhE, about 5% flavinylation occurs in the absence of SdhE.</text>
</comment>
<protein>
    <recommendedName>
        <fullName evidence="21">Succinate dehydrogenase [ubiquinone] flavoprotein subunit, mitochondrial</fullName>
        <ecNumber evidence="21">1.3.5.1</ecNumber>
    </recommendedName>
</protein>
<evidence type="ECO:0000256" key="5">
    <source>
        <dbReference type="ARBA" id="ARBA00022448"/>
    </source>
</evidence>
<feature type="binding site" evidence="19">
    <location>
        <position position="756"/>
    </location>
    <ligand>
        <name>FAD</name>
        <dbReference type="ChEBI" id="CHEBI:57692"/>
    </ligand>
</feature>
<feature type="binding site" evidence="19">
    <location>
        <begin position="382"/>
        <end position="387"/>
    </location>
    <ligand>
        <name>FAD</name>
        <dbReference type="ChEBI" id="CHEBI:57692"/>
    </ligand>
</feature>
<evidence type="ECO:0000256" key="10">
    <source>
        <dbReference type="ARBA" id="ARBA00022946"/>
    </source>
</evidence>
<dbReference type="Gene3D" id="3.90.700.10">
    <property type="entry name" value="Succinate dehydrogenase/fumarate reductase flavoprotein, catalytic domain"/>
    <property type="match status" value="1"/>
</dbReference>
<dbReference type="InterPro" id="IPR003953">
    <property type="entry name" value="FAD-dep_OxRdtase_2_FAD-bd"/>
</dbReference>
<keyword evidence="13" id="KW-0496">Mitochondrion</keyword>
<evidence type="ECO:0000256" key="21">
    <source>
        <dbReference type="RuleBase" id="RU362051"/>
    </source>
</evidence>
<dbReference type="NCBIfam" id="TIGR01816">
    <property type="entry name" value="sdhA_forward"/>
    <property type="match status" value="1"/>
</dbReference>
<comment type="catalytic activity">
    <reaction evidence="15 21">
        <text>a quinone + succinate = fumarate + a quinol</text>
        <dbReference type="Rhea" id="RHEA:40523"/>
        <dbReference type="ChEBI" id="CHEBI:24646"/>
        <dbReference type="ChEBI" id="CHEBI:29806"/>
        <dbReference type="ChEBI" id="CHEBI:30031"/>
        <dbReference type="ChEBI" id="CHEBI:132124"/>
        <dbReference type="EC" id="1.3.5.1"/>
    </reaction>
</comment>